<dbReference type="Gene3D" id="3.40.50.80">
    <property type="entry name" value="Nucleotide-binding domain of ferredoxin-NADP reductase (FNR) module"/>
    <property type="match status" value="1"/>
</dbReference>
<comment type="cofactor">
    <cofactor evidence="1">
        <name>[2Fe-2S] cluster</name>
        <dbReference type="ChEBI" id="CHEBI:190135"/>
    </cofactor>
</comment>
<dbReference type="InterPro" id="IPR001433">
    <property type="entry name" value="OxRdtase_FAD/NAD-bd"/>
</dbReference>
<dbReference type="InterPro" id="IPR001041">
    <property type="entry name" value="2Fe-2S_ferredoxin-type"/>
</dbReference>
<dbReference type="InterPro" id="IPR050415">
    <property type="entry name" value="MRET"/>
</dbReference>
<dbReference type="PRINTS" id="PR00410">
    <property type="entry name" value="PHEHYDRXLASE"/>
</dbReference>
<dbReference type="PRINTS" id="PR00371">
    <property type="entry name" value="FPNCR"/>
</dbReference>
<dbReference type="SUPFAM" id="SSF54292">
    <property type="entry name" value="2Fe-2S ferredoxin-like"/>
    <property type="match status" value="1"/>
</dbReference>
<proteinExistence type="predicted"/>
<dbReference type="InterPro" id="IPR039261">
    <property type="entry name" value="FNR_nucleotide-bd"/>
</dbReference>
<dbReference type="InterPro" id="IPR012675">
    <property type="entry name" value="Beta-grasp_dom_sf"/>
</dbReference>
<dbReference type="GO" id="GO:0051536">
    <property type="term" value="F:iron-sulfur cluster binding"/>
    <property type="evidence" value="ECO:0007669"/>
    <property type="project" value="InterPro"/>
</dbReference>
<evidence type="ECO:0000259" key="4">
    <source>
        <dbReference type="PROSITE" id="PS51384"/>
    </source>
</evidence>
<dbReference type="HOGENOM" id="CLU_003827_7_0_6"/>
<dbReference type="KEGG" id="psa:PST_1149"/>
<evidence type="ECO:0000256" key="2">
    <source>
        <dbReference type="SAM" id="MobiDB-lite"/>
    </source>
</evidence>
<dbReference type="EMBL" id="CP000304">
    <property type="protein sequence ID" value="ABP78844.1"/>
    <property type="molecule type" value="Genomic_DNA"/>
</dbReference>
<reference evidence="5 6" key="1">
    <citation type="journal article" date="2008" name="Proc. Natl. Acad. Sci. U.S.A.">
        <title>Nitrogen fixation island and rhizosphere competence traits in the genome of root-associated Pseudomonas stutzeri A1501.</title>
        <authorList>
            <person name="Yan Y."/>
            <person name="Yang J."/>
            <person name="Dou Y."/>
            <person name="Chen M."/>
            <person name="Ping S."/>
            <person name="Peng J."/>
            <person name="Lu W."/>
            <person name="Zhang W."/>
            <person name="Yao Z."/>
            <person name="Li H."/>
            <person name="Liu W."/>
            <person name="He S."/>
            <person name="Geng L."/>
            <person name="Zhang X."/>
            <person name="Yang F."/>
            <person name="Yu H."/>
            <person name="Zhan Y."/>
            <person name="Li D."/>
            <person name="Lin Z."/>
            <person name="Wang Y."/>
            <person name="Elmerich C."/>
            <person name="Lin M."/>
            <person name="Jin Q."/>
        </authorList>
    </citation>
    <scope>NUCLEOTIDE SEQUENCE [LARGE SCALE GENOMIC DNA]</scope>
    <source>
        <strain evidence="5 6">A1501</strain>
    </source>
</reference>
<gene>
    <name evidence="5" type="ordered locus">PST_1149</name>
</gene>
<dbReference type="Pfam" id="PF00175">
    <property type="entry name" value="NAD_binding_1"/>
    <property type="match status" value="1"/>
</dbReference>
<dbReference type="AlphaFoldDB" id="A4VIP3"/>
<protein>
    <submittedName>
        <fullName evidence="5">Probable ferredoxin reductase</fullName>
    </submittedName>
</protein>
<dbReference type="GO" id="GO:0016491">
    <property type="term" value="F:oxidoreductase activity"/>
    <property type="evidence" value="ECO:0007669"/>
    <property type="project" value="InterPro"/>
</dbReference>
<evidence type="ECO:0000313" key="5">
    <source>
        <dbReference type="EMBL" id="ABP78844.1"/>
    </source>
</evidence>
<dbReference type="CDD" id="cd00207">
    <property type="entry name" value="fer2"/>
    <property type="match status" value="1"/>
</dbReference>
<dbReference type="InterPro" id="IPR036010">
    <property type="entry name" value="2Fe-2S_ferredoxin-like_sf"/>
</dbReference>
<dbReference type="InterPro" id="IPR017927">
    <property type="entry name" value="FAD-bd_FR_type"/>
</dbReference>
<feature type="region of interest" description="Disordered" evidence="2">
    <location>
        <begin position="1"/>
        <end position="23"/>
    </location>
</feature>
<dbReference type="Proteomes" id="UP000000233">
    <property type="component" value="Chromosome"/>
</dbReference>
<dbReference type="SUPFAM" id="SSF52343">
    <property type="entry name" value="Ferredoxin reductase-like, C-terminal NADP-linked domain"/>
    <property type="match status" value="1"/>
</dbReference>
<evidence type="ECO:0000259" key="3">
    <source>
        <dbReference type="PROSITE" id="PS51085"/>
    </source>
</evidence>
<name>A4VIP3_STUS1</name>
<dbReference type="CDD" id="cd06194">
    <property type="entry name" value="FNR_N-term_Iron_sulfur_binding"/>
    <property type="match status" value="1"/>
</dbReference>
<dbReference type="eggNOG" id="COG0543">
    <property type="taxonomic scope" value="Bacteria"/>
</dbReference>
<dbReference type="PROSITE" id="PS51384">
    <property type="entry name" value="FAD_FR"/>
    <property type="match status" value="1"/>
</dbReference>
<evidence type="ECO:0000256" key="1">
    <source>
        <dbReference type="ARBA" id="ARBA00034078"/>
    </source>
</evidence>
<organism evidence="5 6">
    <name type="scientific">Stutzerimonas stutzeri (strain A1501)</name>
    <name type="common">Pseudomonas stutzeri</name>
    <dbReference type="NCBI Taxonomy" id="379731"/>
    <lineage>
        <taxon>Bacteria</taxon>
        <taxon>Pseudomonadati</taxon>
        <taxon>Pseudomonadota</taxon>
        <taxon>Gammaproteobacteria</taxon>
        <taxon>Pseudomonadales</taxon>
        <taxon>Pseudomonadaceae</taxon>
        <taxon>Stutzerimonas</taxon>
    </lineage>
</organism>
<dbReference type="InterPro" id="IPR001709">
    <property type="entry name" value="Flavoprot_Pyr_Nucl_cyt_Rdtase"/>
</dbReference>
<dbReference type="Pfam" id="PF00111">
    <property type="entry name" value="Fer2"/>
    <property type="match status" value="1"/>
</dbReference>
<evidence type="ECO:0000313" key="6">
    <source>
        <dbReference type="Proteomes" id="UP000000233"/>
    </source>
</evidence>
<dbReference type="PROSITE" id="PS51085">
    <property type="entry name" value="2FE2S_FER_2"/>
    <property type="match status" value="1"/>
</dbReference>
<dbReference type="InterPro" id="IPR017938">
    <property type="entry name" value="Riboflavin_synthase-like_b-brl"/>
</dbReference>
<feature type="domain" description="FAD-binding FR-type" evidence="4">
    <location>
        <begin position="118"/>
        <end position="216"/>
    </location>
</feature>
<sequence length="344" mass="38107">MPPCSGRTRRSIEPSGPGAIAARRHGIPAMPELRCAGRRWTVPTDSNLLDALTLAGVTVPSSCRAGSCHACLVRCVAGEPRDLQPELLRPEQREAGWRLACQCRVDGDLSLEVFDPRRDGLATRVQSLERLGADVLRLRLLPERPLRYRAGQHLLLWTAAGVARPYSLASLPNEDPWLEFHIDSSRPGAFCDFARELRPGDLLRLGELHGGALHYEPEWCERPLLLLAAGTGLAPLWSLLRESLRQGHRGPIRLLHVCRQGHYLKEPLQALARAHDNLQLEWISHEERDRMLSTLRPTSRRDVALVCGGPSFVDVCARRLYLAGLPRGQIFGDAFIGANQAGVS</sequence>
<dbReference type="eggNOG" id="COG0633">
    <property type="taxonomic scope" value="Bacteria"/>
</dbReference>
<keyword evidence="6" id="KW-1185">Reference proteome</keyword>
<dbReference type="NCBIfam" id="NF004317">
    <property type="entry name" value="PRK05713.1"/>
    <property type="match status" value="1"/>
</dbReference>
<feature type="domain" description="2Fe-2S ferredoxin-type" evidence="3">
    <location>
        <begin position="25"/>
        <end position="117"/>
    </location>
</feature>
<dbReference type="PANTHER" id="PTHR47354">
    <property type="entry name" value="NADH OXIDOREDUCTASE HCR"/>
    <property type="match status" value="1"/>
</dbReference>
<dbReference type="SUPFAM" id="SSF63380">
    <property type="entry name" value="Riboflavin synthase domain-like"/>
    <property type="match status" value="1"/>
</dbReference>
<dbReference type="PANTHER" id="PTHR47354:SF3">
    <property type="entry name" value="OXIDOREDUCTASE-RELATED"/>
    <property type="match status" value="1"/>
</dbReference>
<accession>A4VIP3</accession>
<dbReference type="Gene3D" id="2.40.30.10">
    <property type="entry name" value="Translation factors"/>
    <property type="match status" value="1"/>
</dbReference>
<dbReference type="Gene3D" id="3.10.20.30">
    <property type="match status" value="1"/>
</dbReference>